<keyword evidence="4" id="KW-0805">Transcription regulation</keyword>
<evidence type="ECO:0000256" key="6">
    <source>
        <dbReference type="ARBA" id="ARBA00029628"/>
    </source>
</evidence>
<dbReference type="GO" id="GO:0006276">
    <property type="term" value="P:plasmid maintenance"/>
    <property type="evidence" value="ECO:0007669"/>
    <property type="project" value="InterPro"/>
</dbReference>
<dbReference type="SUPFAM" id="SSF50118">
    <property type="entry name" value="Cell growth inhibitor/plasmid maintenance toxic component"/>
    <property type="match status" value="1"/>
</dbReference>
<protein>
    <recommendedName>
        <fullName evidence="2">Toxin CcdB</fullName>
    </recommendedName>
    <alternativeName>
        <fullName evidence="7">Cytotoxic protein CcdB</fullName>
    </alternativeName>
    <alternativeName>
        <fullName evidence="6">Protein LetD</fullName>
    </alternativeName>
</protein>
<gene>
    <name evidence="8" type="ORF">LMG28138_05979</name>
</gene>
<dbReference type="InterPro" id="IPR011067">
    <property type="entry name" value="Plasmid_toxin/cell-grow_inhib"/>
</dbReference>
<dbReference type="GO" id="GO:0008657">
    <property type="term" value="F:DNA topoisomerase type II (double strand cut, ATP-hydrolyzing) inhibitor activity"/>
    <property type="evidence" value="ECO:0007669"/>
    <property type="project" value="InterPro"/>
</dbReference>
<keyword evidence="9" id="KW-1185">Reference proteome</keyword>
<organism evidence="8 9">
    <name type="scientific">Pararobbsia alpina</name>
    <dbReference type="NCBI Taxonomy" id="621374"/>
    <lineage>
        <taxon>Bacteria</taxon>
        <taxon>Pseudomonadati</taxon>
        <taxon>Pseudomonadota</taxon>
        <taxon>Betaproteobacteria</taxon>
        <taxon>Burkholderiales</taxon>
        <taxon>Burkholderiaceae</taxon>
        <taxon>Pararobbsia</taxon>
    </lineage>
</organism>
<evidence type="ECO:0000256" key="7">
    <source>
        <dbReference type="ARBA" id="ARBA00033135"/>
    </source>
</evidence>
<evidence type="ECO:0000313" key="8">
    <source>
        <dbReference type="EMBL" id="CAB3807881.1"/>
    </source>
</evidence>
<evidence type="ECO:0000256" key="1">
    <source>
        <dbReference type="ARBA" id="ARBA00005230"/>
    </source>
</evidence>
<dbReference type="Gene3D" id="2.30.30.110">
    <property type="match status" value="1"/>
</dbReference>
<name>A0A6S7BPK8_9BURK</name>
<accession>A0A6S7BPK8</accession>
<proteinExistence type="inferred from homology"/>
<reference evidence="8 9" key="1">
    <citation type="submission" date="2020-04" db="EMBL/GenBank/DDBJ databases">
        <authorList>
            <person name="De Canck E."/>
        </authorList>
    </citation>
    <scope>NUCLEOTIDE SEQUENCE [LARGE SCALE GENOMIC DNA]</scope>
    <source>
        <strain evidence="8 9">LMG 28138</strain>
    </source>
</reference>
<comment type="similarity">
    <text evidence="1">Belongs to the CcdB toxin family.</text>
</comment>
<dbReference type="EMBL" id="CADIKM010000112">
    <property type="protein sequence ID" value="CAB3807881.1"/>
    <property type="molecule type" value="Genomic_DNA"/>
</dbReference>
<keyword evidence="3" id="KW-0678">Repressor</keyword>
<evidence type="ECO:0000313" key="9">
    <source>
        <dbReference type="Proteomes" id="UP000494115"/>
    </source>
</evidence>
<evidence type="ECO:0000256" key="5">
    <source>
        <dbReference type="ARBA" id="ARBA00023163"/>
    </source>
</evidence>
<sequence length="105" mass="11454">MERFEVYANTGKTRATTPFLIDVQSDHLEGLTTRVVIPLIRVDAFPPTNLPTDLTPVFEIRGTRCMLHPAFIGAVAVKELGVSVGSLKAQRDQISAALDRLTGGY</sequence>
<dbReference type="AlphaFoldDB" id="A0A6S7BPK8"/>
<evidence type="ECO:0000256" key="2">
    <source>
        <dbReference type="ARBA" id="ARBA00015075"/>
    </source>
</evidence>
<dbReference type="InterPro" id="IPR002712">
    <property type="entry name" value="CcdB"/>
</dbReference>
<dbReference type="Pfam" id="PF01845">
    <property type="entry name" value="CcdB"/>
    <property type="match status" value="1"/>
</dbReference>
<keyword evidence="5" id="KW-0804">Transcription</keyword>
<dbReference type="RefSeq" id="WP_175108452.1">
    <property type="nucleotide sequence ID" value="NZ_CADIKM010000112.1"/>
</dbReference>
<dbReference type="Proteomes" id="UP000494115">
    <property type="component" value="Unassembled WGS sequence"/>
</dbReference>
<evidence type="ECO:0000256" key="4">
    <source>
        <dbReference type="ARBA" id="ARBA00023015"/>
    </source>
</evidence>
<evidence type="ECO:0000256" key="3">
    <source>
        <dbReference type="ARBA" id="ARBA00022491"/>
    </source>
</evidence>